<dbReference type="GeneTree" id="ENSGT01100000263632"/>
<accession>A0AAY5F032</accession>
<reference evidence="10" key="3">
    <citation type="submission" date="2025-09" db="UniProtKB">
        <authorList>
            <consortium name="Ensembl"/>
        </authorList>
    </citation>
    <scope>IDENTIFICATION</scope>
</reference>
<comment type="similarity">
    <text evidence="4">Belongs to the CDIP1/LITAF family.</text>
</comment>
<reference evidence="10" key="2">
    <citation type="submission" date="2025-08" db="UniProtKB">
        <authorList>
            <consortium name="Ensembl"/>
        </authorList>
    </citation>
    <scope>IDENTIFICATION</scope>
</reference>
<dbReference type="SMART" id="SM00714">
    <property type="entry name" value="LITAF"/>
    <property type="match status" value="1"/>
</dbReference>
<evidence type="ECO:0000256" key="6">
    <source>
        <dbReference type="ARBA" id="ARBA00022833"/>
    </source>
</evidence>
<organism evidence="10 11">
    <name type="scientific">Electrophorus electricus</name>
    <name type="common">Electric eel</name>
    <name type="synonym">Gymnotus electricus</name>
    <dbReference type="NCBI Taxonomy" id="8005"/>
    <lineage>
        <taxon>Eukaryota</taxon>
        <taxon>Metazoa</taxon>
        <taxon>Chordata</taxon>
        <taxon>Craniata</taxon>
        <taxon>Vertebrata</taxon>
        <taxon>Euteleostomi</taxon>
        <taxon>Actinopterygii</taxon>
        <taxon>Neopterygii</taxon>
        <taxon>Teleostei</taxon>
        <taxon>Ostariophysi</taxon>
        <taxon>Gymnotiformes</taxon>
        <taxon>Gymnotoidei</taxon>
        <taxon>Gymnotidae</taxon>
        <taxon>Electrophorus</taxon>
    </lineage>
</organism>
<dbReference type="GO" id="GO:0005634">
    <property type="term" value="C:nucleus"/>
    <property type="evidence" value="ECO:0007669"/>
    <property type="project" value="TreeGrafter"/>
</dbReference>
<keyword evidence="11" id="KW-1185">Reference proteome</keyword>
<dbReference type="InterPro" id="IPR006629">
    <property type="entry name" value="LITAF"/>
</dbReference>
<dbReference type="GO" id="GO:0098560">
    <property type="term" value="C:cytoplasmic side of late endosome membrane"/>
    <property type="evidence" value="ECO:0007669"/>
    <property type="project" value="TreeGrafter"/>
</dbReference>
<proteinExistence type="inferred from homology"/>
<dbReference type="Pfam" id="PF10601">
    <property type="entry name" value="zf-LITAF-like"/>
    <property type="match status" value="1"/>
</dbReference>
<name>A0AAY5F032_ELEEL</name>
<evidence type="ECO:0000256" key="7">
    <source>
        <dbReference type="ARBA" id="ARBA00023136"/>
    </source>
</evidence>
<keyword evidence="7 8" id="KW-0472">Membrane</keyword>
<comment type="subcellular location">
    <subcellularLocation>
        <location evidence="1">Endosome membrane</location>
        <topology evidence="1">Peripheral membrane protein</topology>
        <orientation evidence="1">Cytoplasmic side</orientation>
    </subcellularLocation>
    <subcellularLocation>
        <location evidence="2">Late endosome membrane</location>
    </subcellularLocation>
    <subcellularLocation>
        <location evidence="3">Lysosome membrane</location>
        <topology evidence="3">Peripheral membrane protein</topology>
        <orientation evidence="3">Cytoplasmic side</orientation>
    </subcellularLocation>
</comment>
<evidence type="ECO:0000313" key="11">
    <source>
        <dbReference type="Proteomes" id="UP000314983"/>
    </source>
</evidence>
<dbReference type="Ensembl" id="ENSEEET00000055554.1">
    <property type="protein sequence ID" value="ENSEEEP00000062350.1"/>
    <property type="gene ID" value="ENSEEEG00000028331.1"/>
</dbReference>
<evidence type="ECO:0000256" key="2">
    <source>
        <dbReference type="ARBA" id="ARBA00004414"/>
    </source>
</evidence>
<dbReference type="PROSITE" id="PS51837">
    <property type="entry name" value="LITAF"/>
    <property type="match status" value="1"/>
</dbReference>
<evidence type="ECO:0000256" key="3">
    <source>
        <dbReference type="ARBA" id="ARBA00004630"/>
    </source>
</evidence>
<feature type="domain" description="LITAF" evidence="9">
    <location>
        <begin position="15"/>
        <end position="99"/>
    </location>
</feature>
<evidence type="ECO:0000256" key="5">
    <source>
        <dbReference type="ARBA" id="ARBA00022723"/>
    </source>
</evidence>
<reference evidence="10 11" key="1">
    <citation type="submission" date="2020-05" db="EMBL/GenBank/DDBJ databases">
        <title>Electrophorus electricus (electric eel) genome, fEleEle1, primary haplotype.</title>
        <authorList>
            <person name="Myers G."/>
            <person name="Meyer A."/>
            <person name="Fedrigo O."/>
            <person name="Formenti G."/>
            <person name="Rhie A."/>
            <person name="Tracey A."/>
            <person name="Sims Y."/>
            <person name="Jarvis E.D."/>
        </authorList>
    </citation>
    <scope>NUCLEOTIDE SEQUENCE [LARGE SCALE GENOMIC DNA]</scope>
</reference>
<keyword evidence="5" id="KW-0479">Metal-binding</keyword>
<dbReference type="AlphaFoldDB" id="A0AAY5F032"/>
<keyword evidence="6" id="KW-0862">Zinc</keyword>
<dbReference type="PANTHER" id="PTHR23292:SF35">
    <property type="entry name" value="LITAF DOMAIN-CONTAINING PROTEIN"/>
    <property type="match status" value="1"/>
</dbReference>
<sequence length="100" mass="10774">MRSEARSPPCFRSPGSSEVVVEVKDLSLSPATVHCPACLQQVTTVVRSKIGSTTFFLCFLSMLLGCVGGCCLLPFCVDNFKDVCHTCPSCHSEISTISRI</sequence>
<dbReference type="GO" id="GO:0098574">
    <property type="term" value="C:cytoplasmic side of lysosomal membrane"/>
    <property type="evidence" value="ECO:0007669"/>
    <property type="project" value="TreeGrafter"/>
</dbReference>
<dbReference type="PANTHER" id="PTHR23292">
    <property type="entry name" value="LIPOPOLYSACCHARIDE-INDUCED TUMOR NECROSIS FACTOR-ALPHA FACTOR"/>
    <property type="match status" value="1"/>
</dbReference>
<dbReference type="Proteomes" id="UP000314983">
    <property type="component" value="Chromosome 14"/>
</dbReference>
<protein>
    <recommendedName>
        <fullName evidence="9">LITAF domain-containing protein</fullName>
    </recommendedName>
</protein>
<keyword evidence="8" id="KW-1133">Transmembrane helix</keyword>
<evidence type="ECO:0000259" key="9">
    <source>
        <dbReference type="PROSITE" id="PS51837"/>
    </source>
</evidence>
<dbReference type="GO" id="GO:0008270">
    <property type="term" value="F:zinc ion binding"/>
    <property type="evidence" value="ECO:0007669"/>
    <property type="project" value="TreeGrafter"/>
</dbReference>
<dbReference type="InterPro" id="IPR037519">
    <property type="entry name" value="LITAF_fam"/>
</dbReference>
<evidence type="ECO:0000256" key="4">
    <source>
        <dbReference type="ARBA" id="ARBA00005975"/>
    </source>
</evidence>
<evidence type="ECO:0000256" key="1">
    <source>
        <dbReference type="ARBA" id="ARBA00004125"/>
    </source>
</evidence>
<keyword evidence="8" id="KW-0812">Transmembrane</keyword>
<evidence type="ECO:0000256" key="8">
    <source>
        <dbReference type="SAM" id="Phobius"/>
    </source>
</evidence>
<evidence type="ECO:0000313" key="10">
    <source>
        <dbReference type="Ensembl" id="ENSEEEP00000062350.1"/>
    </source>
</evidence>
<feature type="transmembrane region" description="Helical" evidence="8">
    <location>
        <begin position="55"/>
        <end position="75"/>
    </location>
</feature>